<name>A0A077ZER0_TRITR</name>
<reference evidence="1" key="1">
    <citation type="submission" date="2014-01" db="EMBL/GenBank/DDBJ databases">
        <authorList>
            <person name="Aslett M."/>
        </authorList>
    </citation>
    <scope>NUCLEOTIDE SEQUENCE</scope>
</reference>
<gene>
    <name evidence="1" type="ORF">TTRE_0000662601</name>
</gene>
<keyword evidence="2" id="KW-1185">Reference proteome</keyword>
<dbReference type="AlphaFoldDB" id="A0A077ZER0"/>
<sequence length="167" mass="18793">MVYPQNTDFSGQETVHVEKLFQVLVKLKKVEEAVKEVESFISKGDKLGEFSRIVDQILDTLLAKVPCQHETAVFAKKCYDILTLKDDVSLDVKEKYAKYILEKVPGKTVQCLTGRQSMAKTCLILSPLSLNLHGKVALSLAGPEWYKLLLKQGWGTSGPRDHFPPMR</sequence>
<accession>A0A077ZER0</accession>
<organism evidence="1 2">
    <name type="scientific">Trichuris trichiura</name>
    <name type="common">Whipworm</name>
    <name type="synonym">Trichocephalus trichiurus</name>
    <dbReference type="NCBI Taxonomy" id="36087"/>
    <lineage>
        <taxon>Eukaryota</taxon>
        <taxon>Metazoa</taxon>
        <taxon>Ecdysozoa</taxon>
        <taxon>Nematoda</taxon>
        <taxon>Enoplea</taxon>
        <taxon>Dorylaimia</taxon>
        <taxon>Trichinellida</taxon>
        <taxon>Trichuridae</taxon>
        <taxon>Trichuris</taxon>
    </lineage>
</organism>
<evidence type="ECO:0000313" key="2">
    <source>
        <dbReference type="Proteomes" id="UP000030665"/>
    </source>
</evidence>
<dbReference type="EMBL" id="HG806310">
    <property type="protein sequence ID" value="CDW58319.1"/>
    <property type="molecule type" value="Genomic_DNA"/>
</dbReference>
<proteinExistence type="predicted"/>
<reference evidence="1" key="2">
    <citation type="submission" date="2014-03" db="EMBL/GenBank/DDBJ databases">
        <title>The whipworm genome and dual-species transcriptomics of an intimate host-pathogen interaction.</title>
        <authorList>
            <person name="Foth B.J."/>
            <person name="Tsai I.J."/>
            <person name="Reid A.J."/>
            <person name="Bancroft A.J."/>
            <person name="Nichol S."/>
            <person name="Tracey A."/>
            <person name="Holroyd N."/>
            <person name="Cotton J.A."/>
            <person name="Stanley E.J."/>
            <person name="Zarowiecki M."/>
            <person name="Liu J.Z."/>
            <person name="Huckvale T."/>
            <person name="Cooper P.J."/>
            <person name="Grencis R.K."/>
            <person name="Berriman M."/>
        </authorList>
    </citation>
    <scope>NUCLEOTIDE SEQUENCE [LARGE SCALE GENOMIC DNA]</scope>
</reference>
<protein>
    <submittedName>
        <fullName evidence="1">Uncharacterized protein</fullName>
    </submittedName>
</protein>
<dbReference type="Proteomes" id="UP000030665">
    <property type="component" value="Unassembled WGS sequence"/>
</dbReference>
<evidence type="ECO:0000313" key="1">
    <source>
        <dbReference type="EMBL" id="CDW58319.1"/>
    </source>
</evidence>